<feature type="coiled-coil region" evidence="1">
    <location>
        <begin position="12"/>
        <end position="39"/>
    </location>
</feature>
<keyword evidence="4" id="KW-1185">Reference proteome</keyword>
<dbReference type="Proteomes" id="UP001152795">
    <property type="component" value="Unassembled WGS sequence"/>
</dbReference>
<sequence>MMSEMMMKLDKLDSIEDKVKSFEQDLKSVKDSIEFAHAEVNDLKIDNEERKKMDEQTRDEETTPIIHKLLEEKMGMKDATKNIKIDRSHRLGRPKPGAKQAAANCRKVQLSPRQRDYTSECNDTKRNKYRNRGTIPSRDC</sequence>
<accession>A0A7D9HNB0</accession>
<reference evidence="3" key="1">
    <citation type="submission" date="2020-04" db="EMBL/GenBank/DDBJ databases">
        <authorList>
            <person name="Alioto T."/>
            <person name="Alioto T."/>
            <person name="Gomez Garrido J."/>
        </authorList>
    </citation>
    <scope>NUCLEOTIDE SEQUENCE</scope>
    <source>
        <strain evidence="3">A484AB</strain>
    </source>
</reference>
<proteinExistence type="predicted"/>
<protein>
    <submittedName>
        <fullName evidence="3">Uncharacterized protein</fullName>
    </submittedName>
</protein>
<evidence type="ECO:0000313" key="4">
    <source>
        <dbReference type="Proteomes" id="UP001152795"/>
    </source>
</evidence>
<organism evidence="3 4">
    <name type="scientific">Paramuricea clavata</name>
    <name type="common">Red gorgonian</name>
    <name type="synonym">Violescent sea-whip</name>
    <dbReference type="NCBI Taxonomy" id="317549"/>
    <lineage>
        <taxon>Eukaryota</taxon>
        <taxon>Metazoa</taxon>
        <taxon>Cnidaria</taxon>
        <taxon>Anthozoa</taxon>
        <taxon>Octocorallia</taxon>
        <taxon>Malacalcyonacea</taxon>
        <taxon>Plexauridae</taxon>
        <taxon>Paramuricea</taxon>
    </lineage>
</organism>
<comment type="caution">
    <text evidence="3">The sequence shown here is derived from an EMBL/GenBank/DDBJ whole genome shotgun (WGS) entry which is preliminary data.</text>
</comment>
<dbReference type="EMBL" id="CACRXK020001440">
    <property type="protein sequence ID" value="CAB3989179.1"/>
    <property type="molecule type" value="Genomic_DNA"/>
</dbReference>
<feature type="region of interest" description="Disordered" evidence="2">
    <location>
        <begin position="72"/>
        <end position="140"/>
    </location>
</feature>
<feature type="compositionally biased region" description="Basic and acidic residues" evidence="2">
    <location>
        <begin position="72"/>
        <end position="89"/>
    </location>
</feature>
<keyword evidence="1" id="KW-0175">Coiled coil</keyword>
<name>A0A7D9HNB0_PARCT</name>
<feature type="compositionally biased region" description="Basic and acidic residues" evidence="2">
    <location>
        <begin position="113"/>
        <end position="126"/>
    </location>
</feature>
<evidence type="ECO:0000313" key="3">
    <source>
        <dbReference type="EMBL" id="CAB3989179.1"/>
    </source>
</evidence>
<evidence type="ECO:0000256" key="2">
    <source>
        <dbReference type="SAM" id="MobiDB-lite"/>
    </source>
</evidence>
<gene>
    <name evidence="3" type="ORF">PACLA_8A085416</name>
</gene>
<evidence type="ECO:0000256" key="1">
    <source>
        <dbReference type="SAM" id="Coils"/>
    </source>
</evidence>
<dbReference type="AlphaFoldDB" id="A0A7D9HNB0"/>